<dbReference type="EMBL" id="JALJZU010000004">
    <property type="protein sequence ID" value="MCP2008774.1"/>
    <property type="molecule type" value="Genomic_DNA"/>
</dbReference>
<proteinExistence type="predicted"/>
<dbReference type="PROSITE" id="PS50222">
    <property type="entry name" value="EF_HAND_2"/>
    <property type="match status" value="1"/>
</dbReference>
<reference evidence="3" key="1">
    <citation type="submission" date="2022-03" db="EMBL/GenBank/DDBJ databases">
        <title>Genome Encyclopedia of Bacteria and Archaea VI: Functional Genomics of Type Strains.</title>
        <authorList>
            <person name="Whitman W."/>
        </authorList>
    </citation>
    <scope>NUCLEOTIDE SEQUENCE</scope>
    <source>
        <strain evidence="3">HSC-15S17</strain>
    </source>
</reference>
<sequence>MKLLIHIAMLAAATACTCAHAQTPNREAAPLMMSAPLHPDPYIPPAMRKPPRDGASGPILQYQAMQKLKKRFEEADLDGNGSLSREEARKAGLGFVEKNFDHIDSAQRGAVSFEDLKAFIIQRREEARSR</sequence>
<dbReference type="SUPFAM" id="SSF47473">
    <property type="entry name" value="EF-hand"/>
    <property type="match status" value="1"/>
</dbReference>
<dbReference type="Gene3D" id="1.10.238.10">
    <property type="entry name" value="EF-hand"/>
    <property type="match status" value="1"/>
</dbReference>
<dbReference type="InterPro" id="IPR011992">
    <property type="entry name" value="EF-hand-dom_pair"/>
</dbReference>
<dbReference type="PROSITE" id="PS51257">
    <property type="entry name" value="PROKAR_LIPOPROTEIN"/>
    <property type="match status" value="1"/>
</dbReference>
<dbReference type="RefSeq" id="WP_229224648.1">
    <property type="nucleotide sequence ID" value="NZ_JAHTGR010000003.1"/>
</dbReference>
<protein>
    <recommendedName>
        <fullName evidence="2">EF-hand domain-containing protein</fullName>
    </recommendedName>
</protein>
<dbReference type="Proteomes" id="UP001162889">
    <property type="component" value="Unassembled WGS sequence"/>
</dbReference>
<evidence type="ECO:0000259" key="2">
    <source>
        <dbReference type="PROSITE" id="PS50222"/>
    </source>
</evidence>
<gene>
    <name evidence="3" type="ORF">L1274_002482</name>
</gene>
<accession>A0ABT1GII0</accession>
<keyword evidence="4" id="KW-1185">Reference proteome</keyword>
<comment type="caution">
    <text evidence="3">The sequence shown here is derived from an EMBL/GenBank/DDBJ whole genome shotgun (WGS) entry which is preliminary data.</text>
</comment>
<evidence type="ECO:0000313" key="4">
    <source>
        <dbReference type="Proteomes" id="UP001162889"/>
    </source>
</evidence>
<organism evidence="3 4">
    <name type="scientific">Duganella violaceipulchra</name>
    <dbReference type="NCBI Taxonomy" id="2849652"/>
    <lineage>
        <taxon>Bacteria</taxon>
        <taxon>Pseudomonadati</taxon>
        <taxon>Pseudomonadota</taxon>
        <taxon>Betaproteobacteria</taxon>
        <taxon>Burkholderiales</taxon>
        <taxon>Oxalobacteraceae</taxon>
        <taxon>Telluria group</taxon>
        <taxon>Duganella</taxon>
    </lineage>
</organism>
<dbReference type="InterPro" id="IPR002048">
    <property type="entry name" value="EF_hand_dom"/>
</dbReference>
<feature type="domain" description="EF-hand" evidence="2">
    <location>
        <begin position="63"/>
        <end position="98"/>
    </location>
</feature>
<name>A0ABT1GII0_9BURK</name>
<keyword evidence="1" id="KW-0732">Signal</keyword>
<feature type="signal peptide" evidence="1">
    <location>
        <begin position="1"/>
        <end position="21"/>
    </location>
</feature>
<evidence type="ECO:0000313" key="3">
    <source>
        <dbReference type="EMBL" id="MCP2008774.1"/>
    </source>
</evidence>
<feature type="chain" id="PRO_5047175261" description="EF-hand domain-containing protein" evidence="1">
    <location>
        <begin position="22"/>
        <end position="130"/>
    </location>
</feature>
<evidence type="ECO:0000256" key="1">
    <source>
        <dbReference type="SAM" id="SignalP"/>
    </source>
</evidence>